<organism evidence="1 2">
    <name type="scientific">Euroglyphus maynei</name>
    <name type="common">Mayne's house dust mite</name>
    <dbReference type="NCBI Taxonomy" id="6958"/>
    <lineage>
        <taxon>Eukaryota</taxon>
        <taxon>Metazoa</taxon>
        <taxon>Ecdysozoa</taxon>
        <taxon>Arthropoda</taxon>
        <taxon>Chelicerata</taxon>
        <taxon>Arachnida</taxon>
        <taxon>Acari</taxon>
        <taxon>Acariformes</taxon>
        <taxon>Sarcoptiformes</taxon>
        <taxon>Astigmata</taxon>
        <taxon>Psoroptidia</taxon>
        <taxon>Analgoidea</taxon>
        <taxon>Pyroglyphidae</taxon>
        <taxon>Pyroglyphinae</taxon>
        <taxon>Euroglyphus</taxon>
    </lineage>
</organism>
<sequence>MANQINPSATIPATTASLYDDELADDFMFVNPISSNESDSIQPNYSTAMENLTGGVGSLISPMLLTNSQLESGLLYNQQHQPLLDNFNDQRVPTLFENDQQSTDDYIGLNESKPQEFNVDFKQQEFIDDIETTAAAPCIQMDDNDHHP</sequence>
<comment type="caution">
    <text evidence="1">The sequence shown here is derived from an EMBL/GenBank/DDBJ whole genome shotgun (WGS) entry which is preliminary data.</text>
</comment>
<dbReference type="Proteomes" id="UP000194236">
    <property type="component" value="Unassembled WGS sequence"/>
</dbReference>
<name>A0A1Y3BGN8_EURMA</name>
<evidence type="ECO:0000313" key="1">
    <source>
        <dbReference type="EMBL" id="OTF79317.1"/>
    </source>
</evidence>
<proteinExistence type="predicted"/>
<dbReference type="EMBL" id="MUJZ01023687">
    <property type="protein sequence ID" value="OTF79317.1"/>
    <property type="molecule type" value="Genomic_DNA"/>
</dbReference>
<evidence type="ECO:0000313" key="2">
    <source>
        <dbReference type="Proteomes" id="UP000194236"/>
    </source>
</evidence>
<feature type="non-terminal residue" evidence="1">
    <location>
        <position position="148"/>
    </location>
</feature>
<reference evidence="1 2" key="1">
    <citation type="submission" date="2017-03" db="EMBL/GenBank/DDBJ databases">
        <title>Genome Survey of Euroglyphus maynei.</title>
        <authorList>
            <person name="Arlian L.G."/>
            <person name="Morgan M.S."/>
            <person name="Rider S.D."/>
        </authorList>
    </citation>
    <scope>NUCLEOTIDE SEQUENCE [LARGE SCALE GENOMIC DNA]</scope>
    <source>
        <strain evidence="1">Arlian Lab</strain>
        <tissue evidence="1">Whole body</tissue>
    </source>
</reference>
<protein>
    <submittedName>
        <fullName evidence="1">Uncharacterized protein</fullName>
    </submittedName>
</protein>
<dbReference type="OrthoDB" id="10676844at2759"/>
<accession>A0A1Y3BGN8</accession>
<gene>
    <name evidence="1" type="ORF">BLA29_010199</name>
</gene>
<dbReference type="AlphaFoldDB" id="A0A1Y3BGN8"/>
<keyword evidence="2" id="KW-1185">Reference proteome</keyword>